<accession>A0ABD3H522</accession>
<protein>
    <submittedName>
        <fullName evidence="1">Uncharacterized protein</fullName>
    </submittedName>
</protein>
<dbReference type="Proteomes" id="UP001633002">
    <property type="component" value="Unassembled WGS sequence"/>
</dbReference>
<reference evidence="1 2" key="1">
    <citation type="submission" date="2024-09" db="EMBL/GenBank/DDBJ databases">
        <title>Chromosome-scale assembly of Riccia sorocarpa.</title>
        <authorList>
            <person name="Paukszto L."/>
        </authorList>
    </citation>
    <scope>NUCLEOTIDE SEQUENCE [LARGE SCALE GENOMIC DNA]</scope>
    <source>
        <strain evidence="1">LP-2024</strain>
        <tissue evidence="1">Aerial parts of the thallus</tissue>
    </source>
</reference>
<organism evidence="1 2">
    <name type="scientific">Riccia sorocarpa</name>
    <dbReference type="NCBI Taxonomy" id="122646"/>
    <lineage>
        <taxon>Eukaryota</taxon>
        <taxon>Viridiplantae</taxon>
        <taxon>Streptophyta</taxon>
        <taxon>Embryophyta</taxon>
        <taxon>Marchantiophyta</taxon>
        <taxon>Marchantiopsida</taxon>
        <taxon>Marchantiidae</taxon>
        <taxon>Marchantiales</taxon>
        <taxon>Ricciaceae</taxon>
        <taxon>Riccia</taxon>
    </lineage>
</organism>
<dbReference type="AlphaFoldDB" id="A0ABD3H522"/>
<comment type="caution">
    <text evidence="1">The sequence shown here is derived from an EMBL/GenBank/DDBJ whole genome shotgun (WGS) entry which is preliminary data.</text>
</comment>
<keyword evidence="2" id="KW-1185">Reference proteome</keyword>
<evidence type="ECO:0000313" key="2">
    <source>
        <dbReference type="Proteomes" id="UP001633002"/>
    </source>
</evidence>
<gene>
    <name evidence="1" type="ORF">R1sor_008967</name>
</gene>
<dbReference type="EMBL" id="JBJQOH010000005">
    <property type="protein sequence ID" value="KAL3686393.1"/>
    <property type="molecule type" value="Genomic_DNA"/>
</dbReference>
<sequence>MFFVVTGVNRKKTSLSTSRVLRIGLDRKKHDLYERAVTAEELVEDPQSFWMRLGKKRLPSDLPNEILLDYVKKLYFFEEARTMPVASGQTSVFTKGEVASEMSQMSSGKAADLEGITVELLRWGGPTLLAIVIQLINLACQTGLPAEWTFRSVVPLYKSGPRSDPGSYRTIMVANTFSKVLGRLVESSSFSELEVSDELRRMASGRAADLLGMSIELLQWGNPTLVSRVTLLINQACQETPGTEESKGSSIGWLDCVPP</sequence>
<name>A0ABD3H522_9MARC</name>
<proteinExistence type="predicted"/>
<evidence type="ECO:0000313" key="1">
    <source>
        <dbReference type="EMBL" id="KAL3686393.1"/>
    </source>
</evidence>